<sequence length="451" mass="49131">MRVTTIDRFTPTGGTLHTWSVNSSDSTPVVSAVPPSFNQSFHLSTAGESSDAPSTWLAASFDIDGSVDLKAMEQAYAMLIARHGTLHSGFTRENGAIVRRLHDPATLRLDAGPPVVGLDSDGLRAHLWDALNASCPMLGPPSYLLAAVDRTDRSTIICGFDHAHVDAYSMAIVIDDLHQLYEGCLAESGGFCPRRLPQASSFVDYCAAEADDDRDYRTHPAMARWLEFFERHRNTPPSFPLDLGLAPGEQAPQAVDLRQVLDRTGLEAFERVCRDHGASVFAGFLAAMAQTAHNLGAGREMSVLFPMHTRRSRLWHNAVGWFTTNAPLTVHCGDDVLDTLAATGPALRSAVALGEIPVPHVLEAIGGLTCSRNDIFMVSYIDYRRLPGAAAHAEIDAHHISNVTTADDAQFWISRTDDGVALRSRYPDTPTAHTQLDAFFAELEYVVRSII</sequence>
<dbReference type="PANTHER" id="PTHR45527:SF1">
    <property type="entry name" value="FATTY ACID SYNTHASE"/>
    <property type="match status" value="1"/>
</dbReference>
<dbReference type="RefSeq" id="WP_188490699.1">
    <property type="nucleotide sequence ID" value="NZ_BMCS01000002.1"/>
</dbReference>
<comment type="caution">
    <text evidence="2">The sequence shown here is derived from an EMBL/GenBank/DDBJ whole genome shotgun (WGS) entry which is preliminary data.</text>
</comment>
<evidence type="ECO:0000259" key="1">
    <source>
        <dbReference type="Pfam" id="PF00668"/>
    </source>
</evidence>
<dbReference type="SUPFAM" id="SSF52777">
    <property type="entry name" value="CoA-dependent acyltransferases"/>
    <property type="match status" value="2"/>
</dbReference>
<organism evidence="2 3">
    <name type="scientific">Williamsia phyllosphaerae</name>
    <dbReference type="NCBI Taxonomy" id="885042"/>
    <lineage>
        <taxon>Bacteria</taxon>
        <taxon>Bacillati</taxon>
        <taxon>Actinomycetota</taxon>
        <taxon>Actinomycetes</taxon>
        <taxon>Mycobacteriales</taxon>
        <taxon>Nocardiaceae</taxon>
        <taxon>Williamsia</taxon>
    </lineage>
</organism>
<proteinExistence type="predicted"/>
<dbReference type="Gene3D" id="3.30.559.10">
    <property type="entry name" value="Chloramphenicol acetyltransferase-like domain"/>
    <property type="match status" value="1"/>
</dbReference>
<gene>
    <name evidence="2" type="ORF">GCM10007298_29140</name>
</gene>
<evidence type="ECO:0000313" key="3">
    <source>
        <dbReference type="Proteomes" id="UP000632454"/>
    </source>
</evidence>
<protein>
    <recommendedName>
        <fullName evidence="1">Condensation domain-containing protein</fullName>
    </recommendedName>
</protein>
<dbReference type="Pfam" id="PF00668">
    <property type="entry name" value="Condensation"/>
    <property type="match status" value="1"/>
</dbReference>
<name>A0ABQ1V0F1_9NOCA</name>
<dbReference type="InterPro" id="IPR001242">
    <property type="entry name" value="Condensation_dom"/>
</dbReference>
<reference evidence="3" key="1">
    <citation type="journal article" date="2019" name="Int. J. Syst. Evol. Microbiol.">
        <title>The Global Catalogue of Microorganisms (GCM) 10K type strain sequencing project: providing services to taxonomists for standard genome sequencing and annotation.</title>
        <authorList>
            <consortium name="The Broad Institute Genomics Platform"/>
            <consortium name="The Broad Institute Genome Sequencing Center for Infectious Disease"/>
            <person name="Wu L."/>
            <person name="Ma J."/>
        </authorList>
    </citation>
    <scope>NUCLEOTIDE SEQUENCE [LARGE SCALE GENOMIC DNA]</scope>
    <source>
        <strain evidence="3">CCM 7855</strain>
    </source>
</reference>
<dbReference type="EMBL" id="BMCS01000002">
    <property type="protein sequence ID" value="GGF31464.1"/>
    <property type="molecule type" value="Genomic_DNA"/>
</dbReference>
<dbReference type="Gene3D" id="3.30.559.30">
    <property type="entry name" value="Nonribosomal peptide synthetase, condensation domain"/>
    <property type="match status" value="1"/>
</dbReference>
<feature type="domain" description="Condensation" evidence="1">
    <location>
        <begin position="54"/>
        <end position="350"/>
    </location>
</feature>
<evidence type="ECO:0000313" key="2">
    <source>
        <dbReference type="EMBL" id="GGF31464.1"/>
    </source>
</evidence>
<keyword evidence="3" id="KW-1185">Reference proteome</keyword>
<accession>A0ABQ1V0F1</accession>
<dbReference type="Proteomes" id="UP000632454">
    <property type="component" value="Unassembled WGS sequence"/>
</dbReference>
<dbReference type="PANTHER" id="PTHR45527">
    <property type="entry name" value="NONRIBOSOMAL PEPTIDE SYNTHETASE"/>
    <property type="match status" value="1"/>
</dbReference>
<dbReference type="InterPro" id="IPR023213">
    <property type="entry name" value="CAT-like_dom_sf"/>
</dbReference>